<dbReference type="EMBL" id="BARS01047679">
    <property type="protein sequence ID" value="GAG29017.1"/>
    <property type="molecule type" value="Genomic_DNA"/>
</dbReference>
<reference evidence="2" key="1">
    <citation type="journal article" date="2014" name="Front. Microbiol.">
        <title>High frequency of phylogenetically diverse reductive dehalogenase-homologous genes in deep subseafloor sedimentary metagenomes.</title>
        <authorList>
            <person name="Kawai M."/>
            <person name="Futagami T."/>
            <person name="Toyoda A."/>
            <person name="Takaki Y."/>
            <person name="Nishi S."/>
            <person name="Hori S."/>
            <person name="Arai W."/>
            <person name="Tsubouchi T."/>
            <person name="Morono Y."/>
            <person name="Uchiyama I."/>
            <person name="Ito T."/>
            <person name="Fujiyama A."/>
            <person name="Inagaki F."/>
            <person name="Takami H."/>
        </authorList>
    </citation>
    <scope>NUCLEOTIDE SEQUENCE</scope>
    <source>
        <strain evidence="2">Expedition CK06-06</strain>
    </source>
</reference>
<evidence type="ECO:0000313" key="2">
    <source>
        <dbReference type="EMBL" id="GAG29017.1"/>
    </source>
</evidence>
<comment type="caution">
    <text evidence="2">The sequence shown here is derived from an EMBL/GenBank/DDBJ whole genome shotgun (WGS) entry which is preliminary data.</text>
</comment>
<name>X0X0R8_9ZZZZ</name>
<sequence>MNVRRIALVVLLVLNAVVLLGQLWPEGVPPFARWVNIGFLLTNPFVLVGVLRSERSPS</sequence>
<feature type="transmembrane region" description="Helical" evidence="1">
    <location>
        <begin position="31"/>
        <end position="51"/>
    </location>
</feature>
<accession>X0X0R8</accession>
<organism evidence="2">
    <name type="scientific">marine sediment metagenome</name>
    <dbReference type="NCBI Taxonomy" id="412755"/>
    <lineage>
        <taxon>unclassified sequences</taxon>
        <taxon>metagenomes</taxon>
        <taxon>ecological metagenomes</taxon>
    </lineage>
</organism>
<evidence type="ECO:0000256" key="1">
    <source>
        <dbReference type="SAM" id="Phobius"/>
    </source>
</evidence>
<keyword evidence="1" id="KW-0812">Transmembrane</keyword>
<protein>
    <submittedName>
        <fullName evidence="2">Uncharacterized protein</fullName>
    </submittedName>
</protein>
<keyword evidence="1" id="KW-0472">Membrane</keyword>
<keyword evidence="1" id="KW-1133">Transmembrane helix</keyword>
<gene>
    <name evidence="2" type="ORF">S01H1_71587</name>
</gene>
<dbReference type="AlphaFoldDB" id="X0X0R8"/>
<proteinExistence type="predicted"/>